<reference evidence="2 3" key="1">
    <citation type="submission" date="2021-06" db="EMBL/GenBank/DDBJ databases">
        <authorList>
            <person name="Palmer J.M."/>
        </authorList>
    </citation>
    <scope>NUCLEOTIDE SEQUENCE [LARGE SCALE GENOMIC DNA]</scope>
    <source>
        <strain evidence="3">if_2019</strain>
        <tissue evidence="2">Muscle</tissue>
    </source>
</reference>
<gene>
    <name evidence="2" type="ORF">ILYODFUR_013991</name>
</gene>
<feature type="region of interest" description="Disordered" evidence="1">
    <location>
        <begin position="11"/>
        <end position="35"/>
    </location>
</feature>
<proteinExistence type="predicted"/>
<evidence type="ECO:0000313" key="3">
    <source>
        <dbReference type="Proteomes" id="UP001482620"/>
    </source>
</evidence>
<evidence type="ECO:0000256" key="1">
    <source>
        <dbReference type="SAM" id="MobiDB-lite"/>
    </source>
</evidence>
<accession>A0ABV0URS7</accession>
<dbReference type="EMBL" id="JAHRIQ010082259">
    <property type="protein sequence ID" value="MEQ2247905.1"/>
    <property type="molecule type" value="Genomic_DNA"/>
</dbReference>
<comment type="caution">
    <text evidence="2">The sequence shown here is derived from an EMBL/GenBank/DDBJ whole genome shotgun (WGS) entry which is preliminary data.</text>
</comment>
<organism evidence="2 3">
    <name type="scientific">Ilyodon furcidens</name>
    <name type="common">goldbreast splitfin</name>
    <dbReference type="NCBI Taxonomy" id="33524"/>
    <lineage>
        <taxon>Eukaryota</taxon>
        <taxon>Metazoa</taxon>
        <taxon>Chordata</taxon>
        <taxon>Craniata</taxon>
        <taxon>Vertebrata</taxon>
        <taxon>Euteleostomi</taxon>
        <taxon>Actinopterygii</taxon>
        <taxon>Neopterygii</taxon>
        <taxon>Teleostei</taxon>
        <taxon>Neoteleostei</taxon>
        <taxon>Acanthomorphata</taxon>
        <taxon>Ovalentaria</taxon>
        <taxon>Atherinomorphae</taxon>
        <taxon>Cyprinodontiformes</taxon>
        <taxon>Goodeidae</taxon>
        <taxon>Ilyodon</taxon>
    </lineage>
</organism>
<evidence type="ECO:0000313" key="2">
    <source>
        <dbReference type="EMBL" id="MEQ2247905.1"/>
    </source>
</evidence>
<dbReference type="Proteomes" id="UP001482620">
    <property type="component" value="Unassembled WGS sequence"/>
</dbReference>
<protein>
    <submittedName>
        <fullName evidence="2">Uncharacterized protein</fullName>
    </submittedName>
</protein>
<keyword evidence="3" id="KW-1185">Reference proteome</keyword>
<sequence>MWTQRIKRRLDAAAEQRHETLDHSSDPDRRLHRPEAQVGTKYLLVSGKTDERDCSLWNIVVQHQTGTLSPPWLLDRSRLQLSGLQRE</sequence>
<name>A0ABV0URS7_9TELE</name>